<feature type="region of interest" description="Disordered" evidence="1">
    <location>
        <begin position="507"/>
        <end position="530"/>
    </location>
</feature>
<feature type="region of interest" description="Disordered" evidence="1">
    <location>
        <begin position="213"/>
        <end position="265"/>
    </location>
</feature>
<feature type="region of interest" description="Disordered" evidence="1">
    <location>
        <begin position="1"/>
        <end position="193"/>
    </location>
</feature>
<feature type="compositionally biased region" description="Basic and acidic residues" evidence="1">
    <location>
        <begin position="507"/>
        <end position="521"/>
    </location>
</feature>
<feature type="non-terminal residue" evidence="2">
    <location>
        <position position="816"/>
    </location>
</feature>
<dbReference type="Proteomes" id="UP000007431">
    <property type="component" value="Unassembled WGS sequence"/>
</dbReference>
<feature type="compositionally biased region" description="Low complexity" evidence="1">
    <location>
        <begin position="573"/>
        <end position="589"/>
    </location>
</feature>
<proteinExistence type="predicted"/>
<keyword evidence="3" id="KW-1185">Reference proteome</keyword>
<evidence type="ECO:0000313" key="3">
    <source>
        <dbReference type="Proteomes" id="UP000007431"/>
    </source>
</evidence>
<sequence>MPTLDCTLGIQSYPIRRGKRPSGAPHSASSTSGTDSIAARRKHPYPFTFRETPLFTSQDLLEEDEDHPSPTPSFHRSRSPSLDHRPLPDSARTSVLEQDPFYFAPSSPAKSSASSQASLRRSIAGRKSGVQRSTRRSCVQRRRGEHRVHGATHRAPLVGDTPRPVFNPVNWGGAAGDAHPAEPNYLSPTQPAHSSKTSLSFILNAPDEEALWRRPWGSADGPVPARKESVDSQVLPTSTYEACENQPSSPPMSASPRSSERADPDVPSCVAHFDAPICVAQSCFPKIPLPPLLIDLSLDDEGDIEDDGPLQLQYPDSASPHAESPEELTVPIARKWQTNPEKDAPSDSAMQCGAEKDGASSAIPMLGSPLTVAQAVTGDRPSRPLTSSEDGLNDPGVATKKPPQSNNSPTDPTDPFINSNVNDYERPKPDFALHPLVESDPALLGPAILVFNDLVDAPKGPGKKPRIPRDTKFALKVNARAKQGEIVKEVAKVAEDATKVKEDVAKVEGAKAEARRPYYREEVEEEEAKKPCVVGPRIPEPVFRARKAKAAAPPQTVTASALSSGDVKKGDTSKSASSSASLPQPATTPLSGPVFPATSEPFPANPDLEIRSRRGRPLRPQQREARARRDAIEQQKKAVLLAFRDAAAKARRRVGIFRAMVRAMEDTMGMEDVKWGRVGKVRDVADLQAAEGCQSVIDGGRSLSPSPVFHVTTSSGQQSPSIKHPVECGPLHHRHGTKSSEDRLLALAESALSASCQQETTSLAKALSRASLESQSPSGSSHLGGRPRRISLQAYLKRKRECASDSEGDNKRCRRG</sequence>
<name>D8PY92_SCHCM</name>
<accession>D8PY92</accession>
<dbReference type="InParanoid" id="D8PY92"/>
<gene>
    <name evidence="2" type="ORF">SCHCODRAFT_107452</name>
</gene>
<feature type="region of interest" description="Disordered" evidence="1">
    <location>
        <begin position="545"/>
        <end position="626"/>
    </location>
</feature>
<protein>
    <submittedName>
        <fullName evidence="2">Uncharacterized protein</fullName>
    </submittedName>
</protein>
<dbReference type="EMBL" id="GL377304">
    <property type="protein sequence ID" value="EFI99209.1"/>
    <property type="molecule type" value="Genomic_DNA"/>
</dbReference>
<dbReference type="AlphaFoldDB" id="D8PY92"/>
<dbReference type="HOGENOM" id="CLU_346174_0_0_1"/>
<feature type="compositionally biased region" description="Basic residues" evidence="1">
    <location>
        <begin position="133"/>
        <end position="152"/>
    </location>
</feature>
<feature type="region of interest" description="Disordered" evidence="1">
    <location>
        <begin position="303"/>
        <end position="427"/>
    </location>
</feature>
<dbReference type="VEuPathDB" id="FungiDB:SCHCODRAFT_02570823"/>
<reference evidence="2 3" key="1">
    <citation type="journal article" date="2010" name="Nat. Biotechnol.">
        <title>Genome sequence of the model mushroom Schizophyllum commune.</title>
        <authorList>
            <person name="Ohm R.A."/>
            <person name="de Jong J.F."/>
            <person name="Lugones L.G."/>
            <person name="Aerts A."/>
            <person name="Kothe E."/>
            <person name="Stajich J.E."/>
            <person name="de Vries R.P."/>
            <person name="Record E."/>
            <person name="Levasseur A."/>
            <person name="Baker S.E."/>
            <person name="Bartholomew K.A."/>
            <person name="Coutinho P.M."/>
            <person name="Erdmann S."/>
            <person name="Fowler T.J."/>
            <person name="Gathman A.C."/>
            <person name="Lombard V."/>
            <person name="Henrissat B."/>
            <person name="Knabe N."/>
            <person name="Kuees U."/>
            <person name="Lilly W.W."/>
            <person name="Lindquist E."/>
            <person name="Lucas S."/>
            <person name="Magnuson J.K."/>
            <person name="Piumi F."/>
            <person name="Raudaskoski M."/>
            <person name="Salamov A."/>
            <person name="Schmutz J."/>
            <person name="Schwarze F.W.M.R."/>
            <person name="vanKuyk P.A."/>
            <person name="Horton J.S."/>
            <person name="Grigoriev I.V."/>
            <person name="Woesten H.A.B."/>
        </authorList>
    </citation>
    <scope>NUCLEOTIDE SEQUENCE [LARGE SCALE GENOMIC DNA]</scope>
    <source>
        <strain evidence="3">H4-8 / FGSC 9210</strain>
    </source>
</reference>
<evidence type="ECO:0000256" key="1">
    <source>
        <dbReference type="SAM" id="MobiDB-lite"/>
    </source>
</evidence>
<feature type="compositionally biased region" description="Polar residues" evidence="1">
    <location>
        <begin position="402"/>
        <end position="422"/>
    </location>
</feature>
<feature type="compositionally biased region" description="Low complexity" evidence="1">
    <location>
        <begin position="104"/>
        <end position="122"/>
    </location>
</feature>
<feature type="compositionally biased region" description="Polar residues" evidence="1">
    <location>
        <begin position="231"/>
        <end position="240"/>
    </location>
</feature>
<organism evidence="3">
    <name type="scientific">Schizophyllum commune (strain H4-8 / FGSC 9210)</name>
    <name type="common">Split gill fungus</name>
    <dbReference type="NCBI Taxonomy" id="578458"/>
    <lineage>
        <taxon>Eukaryota</taxon>
        <taxon>Fungi</taxon>
        <taxon>Dikarya</taxon>
        <taxon>Basidiomycota</taxon>
        <taxon>Agaricomycotina</taxon>
        <taxon>Agaricomycetes</taxon>
        <taxon>Agaricomycetidae</taxon>
        <taxon>Agaricales</taxon>
        <taxon>Schizophyllaceae</taxon>
        <taxon>Schizophyllum</taxon>
    </lineage>
</organism>
<evidence type="ECO:0000313" key="2">
    <source>
        <dbReference type="EMBL" id="EFI99209.1"/>
    </source>
</evidence>